<comment type="caution">
    <text evidence="3">The sequence shown here is derived from an EMBL/GenBank/DDBJ whole genome shotgun (WGS) entry which is preliminary data.</text>
</comment>
<organism evidence="3 4">
    <name type="scientific">Diversispora epigaea</name>
    <dbReference type="NCBI Taxonomy" id="1348612"/>
    <lineage>
        <taxon>Eukaryota</taxon>
        <taxon>Fungi</taxon>
        <taxon>Fungi incertae sedis</taxon>
        <taxon>Mucoromycota</taxon>
        <taxon>Glomeromycotina</taxon>
        <taxon>Glomeromycetes</taxon>
        <taxon>Diversisporales</taxon>
        <taxon>Diversisporaceae</taxon>
        <taxon>Diversispora</taxon>
    </lineage>
</organism>
<dbReference type="PANTHER" id="PTHR44329">
    <property type="entry name" value="SERINE/THREONINE-PROTEIN KINASE TNNI3K-RELATED"/>
    <property type="match status" value="1"/>
</dbReference>
<evidence type="ECO:0000313" key="3">
    <source>
        <dbReference type="EMBL" id="RHZ86537.1"/>
    </source>
</evidence>
<feature type="region of interest" description="Disordered" evidence="1">
    <location>
        <begin position="547"/>
        <end position="566"/>
    </location>
</feature>
<dbReference type="Pfam" id="PF07714">
    <property type="entry name" value="PK_Tyr_Ser-Thr"/>
    <property type="match status" value="1"/>
</dbReference>
<evidence type="ECO:0000313" key="4">
    <source>
        <dbReference type="Proteomes" id="UP000266861"/>
    </source>
</evidence>
<dbReference type="Gene3D" id="1.10.510.10">
    <property type="entry name" value="Transferase(Phosphotransferase) domain 1"/>
    <property type="match status" value="3"/>
</dbReference>
<sequence length="683" mass="79039">MSFSNNKKDLTRIAEDRKIRKFDYNTFEDIEPIASGAFGTVNRAYSKDLKKHFALKYLHNENNFYKVFMNELQNINTVNHHKNIIKYYGVSIDDSAEKCYLVLQYAENGNLRTYLRNNFKNLDWETKIKMAQDITNGLCYMHEKNIVHRDLHSKNVLVHEERLLITDLGLSKPLDANSNSFGGGMFAYSDPEYVRNPIMYKRSKASDIYSLGVIFWELSSGLPPFDNLKILEILEMVKSGLREAPINGTPEDYIKIYSNAWKDNPKQRPTIEDIRSSFKNIQLENIYNNSNENNENNENNHYIQIEVYANSQLNNIKPMESYGRDSMSVTPVELNNLGSINLANLEIAVLGNPGKFSLNYKDQEWHNNELKKYGYNIFENLEEISEGIHNATLMNDLNSSNYILVLEYSDGETLRNYLKSNFEKLKWSDKLKLAQQIAKAIEHFHSFDIIHGDMNSENILIHNDTIKISNFGISKLVIEPSIDLLNSLGLIEYSDPMLFEAKGKFSRTKASDIYSVGILLWEISSGKIPYESQLQLELKAEEAKNELKAKDGSKDEFSSKDKSGLKDDSISQNILEKMISYIIKGYREKRIQGTPQNYAKIYKDCWNQDPDKRPNIEIIIQDLEHVAKTIFESIEEKRIQGTPQNYAKIYKDCWNQDPDKRPNIEIIIQDLEHVAKTIFESIE</sequence>
<name>A0A397JG32_9GLOM</name>
<keyword evidence="4" id="KW-1185">Reference proteome</keyword>
<dbReference type="STRING" id="1348612.A0A397JG32"/>
<dbReference type="Proteomes" id="UP000266861">
    <property type="component" value="Unassembled WGS sequence"/>
</dbReference>
<dbReference type="InterPro" id="IPR000719">
    <property type="entry name" value="Prot_kinase_dom"/>
</dbReference>
<dbReference type="InterPro" id="IPR001245">
    <property type="entry name" value="Ser-Thr/Tyr_kinase_cat_dom"/>
</dbReference>
<dbReference type="GO" id="GO:0004674">
    <property type="term" value="F:protein serine/threonine kinase activity"/>
    <property type="evidence" value="ECO:0007669"/>
    <property type="project" value="TreeGrafter"/>
</dbReference>
<accession>A0A397JG32</accession>
<protein>
    <recommendedName>
        <fullName evidence="2">Protein kinase domain-containing protein</fullName>
    </recommendedName>
</protein>
<dbReference type="SUPFAM" id="SSF56112">
    <property type="entry name" value="Protein kinase-like (PK-like)"/>
    <property type="match status" value="2"/>
</dbReference>
<evidence type="ECO:0000256" key="1">
    <source>
        <dbReference type="SAM" id="MobiDB-lite"/>
    </source>
</evidence>
<dbReference type="InterPro" id="IPR011009">
    <property type="entry name" value="Kinase-like_dom_sf"/>
</dbReference>
<feature type="domain" description="Protein kinase" evidence="2">
    <location>
        <begin position="27"/>
        <end position="283"/>
    </location>
</feature>
<dbReference type="EMBL" id="PQFF01000047">
    <property type="protein sequence ID" value="RHZ86537.1"/>
    <property type="molecule type" value="Genomic_DNA"/>
</dbReference>
<evidence type="ECO:0000259" key="2">
    <source>
        <dbReference type="PROSITE" id="PS50011"/>
    </source>
</evidence>
<dbReference type="InterPro" id="IPR051681">
    <property type="entry name" value="Ser/Thr_Kinases-Pseudokinases"/>
</dbReference>
<feature type="domain" description="Protein kinase" evidence="2">
    <location>
        <begin position="302"/>
        <end position="628"/>
    </location>
</feature>
<dbReference type="AlphaFoldDB" id="A0A397JG32"/>
<proteinExistence type="predicted"/>
<dbReference type="PROSITE" id="PS50011">
    <property type="entry name" value="PROTEIN_KINASE_DOM"/>
    <property type="match status" value="2"/>
</dbReference>
<dbReference type="OrthoDB" id="4062651at2759"/>
<dbReference type="Pfam" id="PF00069">
    <property type="entry name" value="Pkinase"/>
    <property type="match status" value="1"/>
</dbReference>
<gene>
    <name evidence="3" type="ORF">Glove_50g65</name>
</gene>
<reference evidence="3 4" key="1">
    <citation type="submission" date="2018-08" db="EMBL/GenBank/DDBJ databases">
        <title>Genome and evolution of the arbuscular mycorrhizal fungus Diversispora epigaea (formerly Glomus versiforme) and its bacterial endosymbionts.</title>
        <authorList>
            <person name="Sun X."/>
            <person name="Fei Z."/>
            <person name="Harrison M."/>
        </authorList>
    </citation>
    <scope>NUCLEOTIDE SEQUENCE [LARGE SCALE GENOMIC DNA]</scope>
    <source>
        <strain evidence="3 4">IT104</strain>
    </source>
</reference>
<dbReference type="GO" id="GO:0005524">
    <property type="term" value="F:ATP binding"/>
    <property type="evidence" value="ECO:0007669"/>
    <property type="project" value="InterPro"/>
</dbReference>
<dbReference type="PRINTS" id="PR00109">
    <property type="entry name" value="TYRKINASE"/>
</dbReference>